<dbReference type="Pfam" id="PF01590">
    <property type="entry name" value="GAF"/>
    <property type="match status" value="1"/>
</dbReference>
<evidence type="ECO:0000313" key="2">
    <source>
        <dbReference type="EMBL" id="KAL0484624.1"/>
    </source>
</evidence>
<protein>
    <recommendedName>
        <fullName evidence="1">Phytochrome chromophore attachment site domain-containing protein</fullName>
    </recommendedName>
</protein>
<dbReference type="PROSITE" id="PS50046">
    <property type="entry name" value="PHYTOCHROME_2"/>
    <property type="match status" value="1"/>
</dbReference>
<dbReference type="InterPro" id="IPR003018">
    <property type="entry name" value="GAF"/>
</dbReference>
<evidence type="ECO:0000259" key="1">
    <source>
        <dbReference type="PROSITE" id="PS50046"/>
    </source>
</evidence>
<feature type="domain" description="Phytochrome chromophore attachment site" evidence="1">
    <location>
        <begin position="1"/>
        <end position="44"/>
    </location>
</feature>
<feature type="non-terminal residue" evidence="2">
    <location>
        <position position="106"/>
    </location>
</feature>
<sequence length="106" mass="11835">MNVGASMSISLIHNNQLWGLIACHHNSPRLLSYDIRTTCEFLGQILSWHISSKIAHLENKQLMRQNQQVNVLLKKISMADNWINCCAQQSKSLLGVVNATGAAISY</sequence>
<dbReference type="InterPro" id="IPR029016">
    <property type="entry name" value="GAF-like_dom_sf"/>
</dbReference>
<dbReference type="InterPro" id="IPR016132">
    <property type="entry name" value="Phyto_chromo_attachment"/>
</dbReference>
<dbReference type="Gene3D" id="3.30.450.40">
    <property type="match status" value="1"/>
</dbReference>
<name>A0AAW2Z5M8_9EUKA</name>
<proteinExistence type="predicted"/>
<dbReference type="SUPFAM" id="SSF55781">
    <property type="entry name" value="GAF domain-like"/>
    <property type="match status" value="1"/>
</dbReference>
<evidence type="ECO:0000313" key="3">
    <source>
        <dbReference type="Proteomes" id="UP001431209"/>
    </source>
</evidence>
<comment type="caution">
    <text evidence="2">The sequence shown here is derived from an EMBL/GenBank/DDBJ whole genome shotgun (WGS) entry which is preliminary data.</text>
</comment>
<keyword evidence="3" id="KW-1185">Reference proteome</keyword>
<dbReference type="EMBL" id="JAOPGA020001056">
    <property type="protein sequence ID" value="KAL0484624.1"/>
    <property type="molecule type" value="Genomic_DNA"/>
</dbReference>
<dbReference type="AlphaFoldDB" id="A0AAW2Z5M8"/>
<dbReference type="Proteomes" id="UP001431209">
    <property type="component" value="Unassembled WGS sequence"/>
</dbReference>
<reference evidence="2 3" key="1">
    <citation type="submission" date="2024-03" db="EMBL/GenBank/DDBJ databases">
        <title>The Acrasis kona genome and developmental transcriptomes reveal deep origins of eukaryotic multicellular pathways.</title>
        <authorList>
            <person name="Sheikh S."/>
            <person name="Fu C.-J."/>
            <person name="Brown M.W."/>
            <person name="Baldauf S.L."/>
        </authorList>
    </citation>
    <scope>NUCLEOTIDE SEQUENCE [LARGE SCALE GENOMIC DNA]</scope>
    <source>
        <strain evidence="2 3">ATCC MYA-3509</strain>
    </source>
</reference>
<gene>
    <name evidence="2" type="ORF">AKO1_003428</name>
</gene>
<organism evidence="2 3">
    <name type="scientific">Acrasis kona</name>
    <dbReference type="NCBI Taxonomy" id="1008807"/>
    <lineage>
        <taxon>Eukaryota</taxon>
        <taxon>Discoba</taxon>
        <taxon>Heterolobosea</taxon>
        <taxon>Tetramitia</taxon>
        <taxon>Eutetramitia</taxon>
        <taxon>Acrasidae</taxon>
        <taxon>Acrasis</taxon>
    </lineage>
</organism>
<accession>A0AAW2Z5M8</accession>